<dbReference type="EMBL" id="WIGN01000052">
    <property type="protein sequence ID" value="KAF6813556.1"/>
    <property type="molecule type" value="Genomic_DNA"/>
</dbReference>
<feature type="region of interest" description="Disordered" evidence="1">
    <location>
        <begin position="90"/>
        <end position="135"/>
    </location>
</feature>
<feature type="region of interest" description="Disordered" evidence="1">
    <location>
        <begin position="758"/>
        <end position="870"/>
    </location>
</feature>
<feature type="compositionally biased region" description="Low complexity" evidence="1">
    <location>
        <begin position="375"/>
        <end position="387"/>
    </location>
</feature>
<dbReference type="AlphaFoldDB" id="A0A8H6MZ48"/>
<evidence type="ECO:0000256" key="1">
    <source>
        <dbReference type="SAM" id="MobiDB-lite"/>
    </source>
</evidence>
<evidence type="ECO:0000313" key="3">
    <source>
        <dbReference type="Proteomes" id="UP000652219"/>
    </source>
</evidence>
<feature type="compositionally biased region" description="Polar residues" evidence="1">
    <location>
        <begin position="806"/>
        <end position="821"/>
    </location>
</feature>
<feature type="compositionally biased region" description="Polar residues" evidence="1">
    <location>
        <begin position="658"/>
        <end position="669"/>
    </location>
</feature>
<name>A0A8H6MZ48_9PEZI</name>
<evidence type="ECO:0000313" key="2">
    <source>
        <dbReference type="EMBL" id="KAF6813556.1"/>
    </source>
</evidence>
<organism evidence="2 3">
    <name type="scientific">Colletotrichum sojae</name>
    <dbReference type="NCBI Taxonomy" id="2175907"/>
    <lineage>
        <taxon>Eukaryota</taxon>
        <taxon>Fungi</taxon>
        <taxon>Dikarya</taxon>
        <taxon>Ascomycota</taxon>
        <taxon>Pezizomycotina</taxon>
        <taxon>Sordariomycetes</taxon>
        <taxon>Hypocreomycetidae</taxon>
        <taxon>Glomerellales</taxon>
        <taxon>Glomerellaceae</taxon>
        <taxon>Colletotrichum</taxon>
        <taxon>Colletotrichum orchidearum species complex</taxon>
    </lineage>
</organism>
<feature type="region of interest" description="Disordered" evidence="1">
    <location>
        <begin position="506"/>
        <end position="541"/>
    </location>
</feature>
<feature type="compositionally biased region" description="Polar residues" evidence="1">
    <location>
        <begin position="681"/>
        <end position="696"/>
    </location>
</feature>
<feature type="compositionally biased region" description="Low complexity" evidence="1">
    <location>
        <begin position="638"/>
        <end position="657"/>
    </location>
</feature>
<feature type="compositionally biased region" description="Polar residues" evidence="1">
    <location>
        <begin position="268"/>
        <end position="277"/>
    </location>
</feature>
<feature type="region of interest" description="Disordered" evidence="1">
    <location>
        <begin position="618"/>
        <end position="669"/>
    </location>
</feature>
<feature type="compositionally biased region" description="Basic and acidic residues" evidence="1">
    <location>
        <begin position="977"/>
        <end position="995"/>
    </location>
</feature>
<feature type="compositionally biased region" description="Acidic residues" evidence="1">
    <location>
        <begin position="388"/>
        <end position="404"/>
    </location>
</feature>
<feature type="region of interest" description="Disordered" evidence="1">
    <location>
        <begin position="170"/>
        <end position="426"/>
    </location>
</feature>
<feature type="compositionally biased region" description="Basic and acidic residues" evidence="1">
    <location>
        <begin position="410"/>
        <end position="426"/>
    </location>
</feature>
<reference evidence="2 3" key="1">
    <citation type="journal article" date="2020" name="Phytopathology">
        <title>Genome Sequence Resources of Colletotrichum truncatum, C. plurivorum, C. musicola, and C. sojae: Four Species Pathogenic to Soybean (Glycine max).</title>
        <authorList>
            <person name="Rogerio F."/>
            <person name="Boufleur T.R."/>
            <person name="Ciampi-Guillardi M."/>
            <person name="Sukno S.A."/>
            <person name="Thon M.R."/>
            <person name="Massola Junior N.S."/>
            <person name="Baroncelli R."/>
        </authorList>
    </citation>
    <scope>NUCLEOTIDE SEQUENCE [LARGE SCALE GENOMIC DNA]</scope>
    <source>
        <strain evidence="2 3">LFN0009</strain>
    </source>
</reference>
<feature type="region of interest" description="Disordered" evidence="1">
    <location>
        <begin position="681"/>
        <end position="700"/>
    </location>
</feature>
<feature type="compositionally biased region" description="Basic and acidic residues" evidence="1">
    <location>
        <begin position="317"/>
        <end position="344"/>
    </location>
</feature>
<feature type="region of interest" description="Disordered" evidence="1">
    <location>
        <begin position="977"/>
        <end position="1015"/>
    </location>
</feature>
<feature type="compositionally biased region" description="Low complexity" evidence="1">
    <location>
        <begin position="172"/>
        <end position="184"/>
    </location>
</feature>
<gene>
    <name evidence="2" type="ORF">CSOJ01_04578</name>
</gene>
<sequence length="1015" mass="111025">MDFEEGWRVQYLKDEPFCEVPNDEDEVLCAGSDDEHYESPDERRLRYEEAALSYLTGHMPVLLTSVLRGPFEGPDANGWVNPWRSKRDAAQATPAIAETTTLSRTPEVEVRDTDSTTSCHLPSPRSLDQVGITPHPYMEDDELERVHAWRNAAESARKTDDDPTLLLSTEMSQSPAESQSQSQSQKKRRSIGSEWLQRKDNKRRRAEDIAVQDASIVAQPQTQHFLRSQPRSQGTQSQSVADSGAQILRSSQSRKLSSQRVSKRSSQTVPTRSSQRLSSKTPTPPASTSEDEVPAPLSTPIQTPQSARRSRVAAKATVKEEHISADEDPDTKLADGEVKVKPEFETQEDESFLFRARPRSRGIEAIPDLSHLQEDSFSLSRSSSSASESEDSAQAEDAALDLDGDTFLADDTKETSPESNEEHKGQVVDVLDKVVSREPESKGLVLQLAADLAADITMGNVDNAEPVKPVDQQDENDIVDRQCQDEEMNEAVVSASQDVTIVEQAAAQGEQDEEPLKNPETALLPNDTQDAGPPEVPMERGETHIDSTTQMPIPQSRWSKTDVLPVDQTHPIGEAVEEQESSITAETPAAQHIYHMETPNNRRNIRTTPTPNTTLPFTPTPMADTNEATHQPVGVSFAPSGSRSEPSRPESPAVPASQQSPWKADTQTMGPVPQMQAINEENNDSFAGPSQQSPWTVSLEKTRQAAQEVLLSKLFNAHVPASPSPLVSSPAQPFSATSETPIEAVATPLAAKTAAPAIETPMAETPRPTTPEPIFSIKRFAQFMSPSPEKPRRLSNKARLSGGHLPSTQNLLAATTTNPWDSSPRPAKRVRWAPLPHEVEDNEDDSGPHTPVASRAASPPPEFAVADLPTGDTDQFQKHFQAVSRKRKIRHHLLPSASQQILESPAPMAMAEAFVAADSFASKAPVAPTAPMAVMAPSGSHTAMESSTQDDTDDVDDVLRNLNEFIDMVDLEADLARAKEEEKRGKETQEKRRTEASGAIPGFSLDSILDTGVWR</sequence>
<proteinExistence type="predicted"/>
<feature type="compositionally biased region" description="Low complexity" evidence="1">
    <location>
        <begin position="248"/>
        <end position="267"/>
    </location>
</feature>
<accession>A0A8H6MZ48</accession>
<dbReference type="Proteomes" id="UP000652219">
    <property type="component" value="Unassembled WGS sequence"/>
</dbReference>
<comment type="caution">
    <text evidence="2">The sequence shown here is derived from an EMBL/GenBank/DDBJ whole genome shotgun (WGS) entry which is preliminary data.</text>
</comment>
<protein>
    <submittedName>
        <fullName evidence="2">Protamine p1</fullName>
    </submittedName>
</protein>
<feature type="compositionally biased region" description="Polar residues" evidence="1">
    <location>
        <begin position="218"/>
        <end position="241"/>
    </location>
</feature>
<keyword evidence="3" id="KW-1185">Reference proteome</keyword>